<dbReference type="GO" id="GO:0003677">
    <property type="term" value="F:DNA binding"/>
    <property type="evidence" value="ECO:0007669"/>
    <property type="project" value="UniProtKB-UniRule"/>
</dbReference>
<dbReference type="RefSeq" id="WP_122912716.1">
    <property type="nucleotide sequence ID" value="NZ_RHHT01000011.1"/>
</dbReference>
<dbReference type="GO" id="GO:0003700">
    <property type="term" value="F:DNA-binding transcription factor activity"/>
    <property type="evidence" value="ECO:0007669"/>
    <property type="project" value="InterPro"/>
</dbReference>
<evidence type="ECO:0000313" key="6">
    <source>
        <dbReference type="EMBL" id="RNB81891.1"/>
    </source>
</evidence>
<protein>
    <submittedName>
        <fullName evidence="6">TetR/AcrR family transcriptional regulator</fullName>
    </submittedName>
</protein>
<dbReference type="SUPFAM" id="SSF48498">
    <property type="entry name" value="Tetracyclin repressor-like, C-terminal domain"/>
    <property type="match status" value="1"/>
</dbReference>
<dbReference type="SUPFAM" id="SSF46689">
    <property type="entry name" value="Homeodomain-like"/>
    <property type="match status" value="1"/>
</dbReference>
<dbReference type="GO" id="GO:0045892">
    <property type="term" value="P:negative regulation of DNA-templated transcription"/>
    <property type="evidence" value="ECO:0007669"/>
    <property type="project" value="InterPro"/>
</dbReference>
<evidence type="ECO:0000313" key="7">
    <source>
        <dbReference type="Proteomes" id="UP000281915"/>
    </source>
</evidence>
<dbReference type="InterPro" id="IPR023772">
    <property type="entry name" value="DNA-bd_HTH_TetR-type_CS"/>
</dbReference>
<reference evidence="6 7" key="1">
    <citation type="submission" date="2018-10" db="EMBL/GenBank/DDBJ databases">
        <title>Phylogenomics of Brevibacillus.</title>
        <authorList>
            <person name="Dunlap C."/>
        </authorList>
    </citation>
    <scope>NUCLEOTIDE SEQUENCE [LARGE SCALE GENOMIC DNA]</scope>
    <source>
        <strain evidence="6 7">JCM 15085</strain>
    </source>
</reference>
<dbReference type="EMBL" id="RHHT01000011">
    <property type="protein sequence ID" value="RNB81891.1"/>
    <property type="molecule type" value="Genomic_DNA"/>
</dbReference>
<sequence length="199" mass="23193">MNKKQMQSEQTKKRVADAARSLFALKGYKATSIEDIVAATGSSKGNIYYHFKSKEGLFLYLLDEWDREWEENWEKKQWQYQTMKEKLFGIAEQLALEDLNHPLTRAADEFFHLEEKSNEVEERIKVIYQNHFQFFETFIQRGIDQGEFKPVNAKYLAIALESLFVGLNQMSRTASSEDVGKIYQSAVQAFLYGMAKESD</sequence>
<proteinExistence type="predicted"/>
<gene>
    <name evidence="6" type="ORF">EDM58_07130</name>
</gene>
<dbReference type="Pfam" id="PF00440">
    <property type="entry name" value="TetR_N"/>
    <property type="match status" value="1"/>
</dbReference>
<dbReference type="Gene3D" id="1.10.10.60">
    <property type="entry name" value="Homeodomain-like"/>
    <property type="match status" value="1"/>
</dbReference>
<evidence type="ECO:0000256" key="2">
    <source>
        <dbReference type="ARBA" id="ARBA00023125"/>
    </source>
</evidence>
<dbReference type="AlphaFoldDB" id="A0A3M8D2T1"/>
<name>A0A3M8D2T1_9BACL</name>
<comment type="caution">
    <text evidence="6">The sequence shown here is derived from an EMBL/GenBank/DDBJ whole genome shotgun (WGS) entry which is preliminary data.</text>
</comment>
<evidence type="ECO:0000259" key="5">
    <source>
        <dbReference type="PROSITE" id="PS50977"/>
    </source>
</evidence>
<dbReference type="PRINTS" id="PR00455">
    <property type="entry name" value="HTHTETR"/>
</dbReference>
<evidence type="ECO:0000256" key="4">
    <source>
        <dbReference type="PROSITE-ProRule" id="PRU00335"/>
    </source>
</evidence>
<dbReference type="InterPro" id="IPR036271">
    <property type="entry name" value="Tet_transcr_reg_TetR-rel_C_sf"/>
</dbReference>
<dbReference type="Pfam" id="PF08360">
    <property type="entry name" value="TetR_C_5"/>
    <property type="match status" value="1"/>
</dbReference>
<evidence type="ECO:0000256" key="1">
    <source>
        <dbReference type="ARBA" id="ARBA00023015"/>
    </source>
</evidence>
<dbReference type="PROSITE" id="PS50977">
    <property type="entry name" value="HTH_TETR_2"/>
    <property type="match status" value="1"/>
</dbReference>
<organism evidence="6 7">
    <name type="scientific">Brevibacillus panacihumi</name>
    <dbReference type="NCBI Taxonomy" id="497735"/>
    <lineage>
        <taxon>Bacteria</taxon>
        <taxon>Bacillati</taxon>
        <taxon>Bacillota</taxon>
        <taxon>Bacilli</taxon>
        <taxon>Bacillales</taxon>
        <taxon>Paenibacillaceae</taxon>
        <taxon>Brevibacillus</taxon>
    </lineage>
</organism>
<evidence type="ECO:0000256" key="3">
    <source>
        <dbReference type="ARBA" id="ARBA00023163"/>
    </source>
</evidence>
<keyword evidence="3" id="KW-0804">Transcription</keyword>
<dbReference type="PROSITE" id="PS01081">
    <property type="entry name" value="HTH_TETR_1"/>
    <property type="match status" value="1"/>
</dbReference>
<dbReference type="PANTHER" id="PTHR47506">
    <property type="entry name" value="TRANSCRIPTIONAL REGULATORY PROTEIN"/>
    <property type="match status" value="1"/>
</dbReference>
<feature type="domain" description="HTH tetR-type" evidence="5">
    <location>
        <begin position="9"/>
        <end position="69"/>
    </location>
</feature>
<feature type="DNA-binding region" description="H-T-H motif" evidence="4">
    <location>
        <begin position="32"/>
        <end position="51"/>
    </location>
</feature>
<keyword evidence="1" id="KW-0805">Transcription regulation</keyword>
<dbReference type="PANTHER" id="PTHR47506:SF1">
    <property type="entry name" value="HTH-TYPE TRANSCRIPTIONAL REGULATOR YJDC"/>
    <property type="match status" value="1"/>
</dbReference>
<dbReference type="Proteomes" id="UP000281915">
    <property type="component" value="Unassembled WGS sequence"/>
</dbReference>
<dbReference type="Gene3D" id="1.10.357.10">
    <property type="entry name" value="Tetracycline Repressor, domain 2"/>
    <property type="match status" value="1"/>
</dbReference>
<keyword evidence="2 4" id="KW-0238">DNA-binding</keyword>
<dbReference type="InterPro" id="IPR001647">
    <property type="entry name" value="HTH_TetR"/>
</dbReference>
<dbReference type="InterPro" id="IPR013571">
    <property type="entry name" value="Tscrpt_reg_QacR_C"/>
</dbReference>
<dbReference type="InterPro" id="IPR009057">
    <property type="entry name" value="Homeodomain-like_sf"/>
</dbReference>
<accession>A0A3M8D2T1</accession>